<dbReference type="Gene3D" id="2.130.10.10">
    <property type="entry name" value="YVTN repeat-like/Quinoprotein amine dehydrogenase"/>
    <property type="match status" value="3"/>
</dbReference>
<dbReference type="PANTHER" id="PTHR47197:SF3">
    <property type="entry name" value="DIHYDRO-HEME D1 DEHYDROGENASE"/>
    <property type="match status" value="1"/>
</dbReference>
<dbReference type="InterPro" id="IPR006626">
    <property type="entry name" value="PbH1"/>
</dbReference>
<dbReference type="KEGG" id="dli:dnl_62230"/>
<dbReference type="Gene3D" id="2.60.120.380">
    <property type="match status" value="1"/>
</dbReference>
<proteinExistence type="predicted"/>
<dbReference type="InterPro" id="IPR011044">
    <property type="entry name" value="Quino_amine_DH_bsu"/>
</dbReference>
<dbReference type="InterPro" id="IPR013211">
    <property type="entry name" value="LVIVD"/>
</dbReference>
<keyword evidence="2" id="KW-1185">Reference proteome</keyword>
<dbReference type="GO" id="GO:0000272">
    <property type="term" value="P:polysaccharide catabolic process"/>
    <property type="evidence" value="ECO:0007669"/>
    <property type="project" value="InterPro"/>
</dbReference>
<organism evidence="1 2">
    <name type="scientific">Desulfonema limicola</name>
    <dbReference type="NCBI Taxonomy" id="45656"/>
    <lineage>
        <taxon>Bacteria</taxon>
        <taxon>Pseudomonadati</taxon>
        <taxon>Thermodesulfobacteriota</taxon>
        <taxon>Desulfobacteria</taxon>
        <taxon>Desulfobacterales</taxon>
        <taxon>Desulfococcaceae</taxon>
        <taxon>Desulfonema</taxon>
    </lineage>
</organism>
<dbReference type="EMBL" id="CP061799">
    <property type="protein sequence ID" value="QTA83807.1"/>
    <property type="molecule type" value="Genomic_DNA"/>
</dbReference>
<dbReference type="RefSeq" id="WP_207689599.1">
    <property type="nucleotide sequence ID" value="NZ_CP061799.1"/>
</dbReference>
<dbReference type="SUPFAM" id="SSF75011">
    <property type="entry name" value="3-carboxy-cis,cis-mucoante lactonizing enzyme"/>
    <property type="match status" value="2"/>
</dbReference>
<dbReference type="Gene3D" id="3.40.50.1460">
    <property type="match status" value="1"/>
</dbReference>
<sequence length="2132" mass="229303">MKKIIRDYYFVPLIFSICFIFSQNSYSYGELSLETISPTSGYTGQDLNITLKGSGFDENTRVSMFLNVGNKDKVIGSFDTPGHAKGIEVVENLAYVADSESGLQIIDVSNKTSPVLLGTADTPGTARGVTVVSNYAYVADGESWLQVIDVSNPETPILCGYGELSEGQAYNVFIKDNLAYVAAREGDLQVFDVSEPCSPVRVQSVYVDGYAYDVSVTDDRVYVAAGFGGNGKAGGYGGGVEVFDLKNGYPEWIGTFDMPIEARSINIDDNNAYITCGTTGNFDWPAGLAVIDKLSFNFRPHIGATKSTPLDAFVMTPIYAGDVSIAGNRAFVADYSGLHIVDVDSSSTSCYTITGTVEAPGWAYGIKVVDETAYAAYGTSGLQIIDVSTPGKNKGVTNIYIPGKTQNVAAVENRLYAGFDGDNVNGIQITDINDPFNPKLMGTVTLDYGPNEITAVNNTIYSADYEGLSIINASNPSESVITGYMETPGSIMGMAVSGDKIYAADIESGLLIIDISDSSNPVLIGSVETPGLAFRVAVAGNTAYVADNDKGLQIIDISSPTNPIIIGNIDTYGHAYDVAVSGNIAYVADAESGLQVIDVSNPTSPVIITSLDKLSPAHYVKLAGNSMAYVAIGGKGFAALDISAPYNPIITGFVNTPGYAYELEIVNNLAYVADKNSLIATPLPVEIFPVIVNSPTEISFNLKGPQTAGKYGFRVFDRNESVESLAGINISKSPNELEIQSVSTTLAQAGQDLEITLKGSGFDNNTRVSLCLDSVNQKSIMGSVTTPGYAIGIHVQGTKAYVADSSGGLQIIDFSNPSMPVIVGSAKTFDNARDITTSGDLAYVTLGQGGLQIIDIGDPGDCKQIGYIDTPGWAYGITIADDIAYIADGESGLQLIDVNNPYNPFIITSVDTPGDASKVALKDNIAYMADNESGLQVIDISNPLNPFIIASIDTPDFAEDIKIIGDIACVADGKFGNLLTVDISDPLNPEILGTLKLPAAEGLAVNGDNVYVASRTNGLQIADISNPSQPRLIGFVNISEYAMNVAISGDTVCVTDGLGIKIINIKNPSLPNIISNISTDGNARGVQVVGNTAYVLNSNDLKIIDVSDPFNPHIISSVQVASDNPDGMQVGNGLLVSGTTIYVAALNGGLKIIDVSDPYAPAVIGAVETPGYAENISLSGDKAYVSDWLMGLQVIDVSDPSAPQIMGTGKVSAAFNTDVNGNMVYLTEMNGKSLQIFDVSDPYRPEFIGFVHTPDGPTGLVVNENTAYTGSIRSGLQIIDVRNPYYPAVISSIDTPDIAYGIDLADNTVYVADYGGGIQVIDVSNPLKPVNIGSLGTQGFAYDVFVSDNKAYVADTKNGLTIVPVPIEIKSLNLENKSEISFTIPAQDIPGHYSIRVFNGDSYHQLSGAVSYVPPEESYLLNTKAIIIAGDKSDNDIRNETNYSADFAYQALLYQGYTAESIYYLSPDMTSSYADEKSSLANISWAVRQWTIQNPAAAELILFIVGHGREGQFIISDTESLDADILNQWLNELQTALNIPVTVIYDACHSGSFLPKLSSSEEMERIVIASTSSNTAYFLGDGQVSFSSRFWNAVYNGSNLDSAFFYAKEQMDFCQNALIDANGNGIGNEDEDNNYSVQMKIRREYSPQIDIPYIYDISEHQSLYEETSATLKAGVSYIQDGSEIRRVWAIITPPDFDPDLPDTPVTELPEIELSDLDGDGIYEGTYNNFTQNGIYKITICAMNASGVYALFRNTSVEKGTKYVVSVSEDQILYGSQISADLWASINKSIEISEISRVWAEIISPDLSGEVVETDLYDPEHDGIYENTYTGFTGTGTYIVNIRAENLEGYICPPARTTVTRQGLYLESDKYEDDNIFNLAPAILINDEIQNHNFHAPEDTDWVRFFGIAGNIYKIKTDNPSTICNPVIEVHKFVKDGPVLLTLLEDSEGAGKNRFLDWTCMENALYFVKIRNFDPNISGENVTYDLEIYQPIGEVFGNVQGTITDIIGQPITYAVITTNGGGSDLSRENGYYSIKNGVGSYVLTIEHDKYKAQSIQVTIRENEVIMENITMILSCDVNGDGFVDIKDTILSLQIVADVAELSSPINIDADISEDNRIGMEEAIISLKTASGLR</sequence>
<dbReference type="Gene3D" id="1.10.1330.10">
    <property type="entry name" value="Dockerin domain"/>
    <property type="match status" value="1"/>
</dbReference>
<dbReference type="SUPFAM" id="SSF49464">
    <property type="entry name" value="Carboxypeptidase regulatory domain-like"/>
    <property type="match status" value="1"/>
</dbReference>
<accession>A0A975BEA6</accession>
<dbReference type="InterPro" id="IPR015943">
    <property type="entry name" value="WD40/YVTN_repeat-like_dom_sf"/>
</dbReference>
<gene>
    <name evidence="1" type="ORF">dnl_62230</name>
</gene>
<dbReference type="Proteomes" id="UP000663720">
    <property type="component" value="Chromosome"/>
</dbReference>
<dbReference type="InterPro" id="IPR008969">
    <property type="entry name" value="CarboxyPept-like_regulatory"/>
</dbReference>
<dbReference type="InterPro" id="IPR051200">
    <property type="entry name" value="Host-pathogen_enzymatic-act"/>
</dbReference>
<reference evidence="1" key="1">
    <citation type="journal article" date="2021" name="Microb. Physiol.">
        <title>Proteogenomic Insights into the Physiology of Marine, Sulfate-Reducing, Filamentous Desulfonema limicola and Desulfonema magnum.</title>
        <authorList>
            <person name="Schnaars V."/>
            <person name="Wohlbrand L."/>
            <person name="Scheve S."/>
            <person name="Hinrichs C."/>
            <person name="Reinhardt R."/>
            <person name="Rabus R."/>
        </authorList>
    </citation>
    <scope>NUCLEOTIDE SEQUENCE</scope>
    <source>
        <strain evidence="1">5ac10</strain>
    </source>
</reference>
<dbReference type="Pfam" id="PF08309">
    <property type="entry name" value="LVIVD"/>
    <property type="match status" value="24"/>
</dbReference>
<dbReference type="SUPFAM" id="SSF63825">
    <property type="entry name" value="YWTD domain"/>
    <property type="match status" value="1"/>
</dbReference>
<dbReference type="SUPFAM" id="SSF50969">
    <property type="entry name" value="YVTN repeat-like/Quinoprotein amine dehydrogenase"/>
    <property type="match status" value="2"/>
</dbReference>
<dbReference type="Gene3D" id="2.60.40.1120">
    <property type="entry name" value="Carboxypeptidase-like, regulatory domain"/>
    <property type="match status" value="1"/>
</dbReference>
<dbReference type="SMART" id="SM00710">
    <property type="entry name" value="PbH1"/>
    <property type="match status" value="7"/>
</dbReference>
<evidence type="ECO:0000313" key="2">
    <source>
        <dbReference type="Proteomes" id="UP000663720"/>
    </source>
</evidence>
<protein>
    <submittedName>
        <fullName evidence="1">LVIVD repeat-containing protein</fullName>
    </submittedName>
</protein>
<dbReference type="PANTHER" id="PTHR47197">
    <property type="entry name" value="PROTEIN NIRF"/>
    <property type="match status" value="1"/>
</dbReference>
<dbReference type="InterPro" id="IPR036439">
    <property type="entry name" value="Dockerin_dom_sf"/>
</dbReference>
<evidence type="ECO:0000313" key="1">
    <source>
        <dbReference type="EMBL" id="QTA83807.1"/>
    </source>
</evidence>
<name>A0A975BEA6_9BACT</name>